<dbReference type="EMBL" id="MG999846">
    <property type="protein sequence ID" value="AWW08639.1"/>
    <property type="molecule type" value="Genomic_DNA"/>
</dbReference>
<evidence type="ECO:0000256" key="1">
    <source>
        <dbReference type="SAM" id="MobiDB-lite"/>
    </source>
</evidence>
<proteinExistence type="predicted"/>
<feature type="region of interest" description="Disordered" evidence="1">
    <location>
        <begin position="18"/>
        <end position="95"/>
    </location>
</feature>
<feature type="compositionally biased region" description="Low complexity" evidence="1">
    <location>
        <begin position="47"/>
        <end position="65"/>
    </location>
</feature>
<organismHost>
    <name type="scientific">Homo sapiens</name>
    <name type="common">Human</name>
    <dbReference type="NCBI Taxonomy" id="9606"/>
</organismHost>
<sequence length="95" mass="9452">MRPAEAAGVLAAARGLGAASERGDGPGGGGVRPGASGAALDGPRPTARASRAWSAASLPSSSSSSSDDEDEEDADDEDEDPESDEVDDADGRRRP</sequence>
<organism evidence="2">
    <name type="scientific">Human herpesvirus 1</name>
    <name type="common">HHV-1</name>
    <name type="synonym">Human herpes simplex virus 1</name>
    <dbReference type="NCBI Taxonomy" id="10298"/>
    <lineage>
        <taxon>Viruses</taxon>
        <taxon>Duplodnaviria</taxon>
        <taxon>Heunggongvirae</taxon>
        <taxon>Peploviricota</taxon>
        <taxon>Herviviricetes</taxon>
        <taxon>Herpesvirales</taxon>
        <taxon>Orthoherpesviridae</taxon>
        <taxon>Alphaherpesvirinae</taxon>
        <taxon>Simplexvirus</taxon>
        <taxon>Simplexvirus humanalpha1</taxon>
    </lineage>
</organism>
<protein>
    <submittedName>
        <fullName evidence="2">Uncharacterized protein</fullName>
    </submittedName>
</protein>
<reference evidence="2" key="1">
    <citation type="journal article" date="2018" name="MSphere">
        <title>Ultrasensitive Capture of Human Herpes Simplex Virus Genomes Directly from Clinical Samples Reveals Extraordinarily Limited Evolution in Cell Culture.</title>
        <authorList>
            <person name="Greninger A.L."/>
            <person name="Roychoudhury P."/>
            <person name="Xie H."/>
            <person name="Casto A."/>
            <person name="Cent A."/>
            <person name="Pepper G."/>
            <person name="Koelle D.M."/>
            <person name="Huang M.L."/>
            <person name="Wald A."/>
            <person name="Johnston C."/>
            <person name="Jerome K.R."/>
        </authorList>
    </citation>
    <scope>NUCLEOTIDE SEQUENCE</scope>
    <source>
        <strain evidence="2">1995-75216</strain>
    </source>
</reference>
<evidence type="ECO:0000313" key="2">
    <source>
        <dbReference type="EMBL" id="AWW08639.1"/>
    </source>
</evidence>
<accession>A0A2Z4H1M2</accession>
<feature type="compositionally biased region" description="Acidic residues" evidence="1">
    <location>
        <begin position="66"/>
        <end position="88"/>
    </location>
</feature>
<name>A0A2Z4H1M2_HHV1</name>